<dbReference type="EMBL" id="OX395133">
    <property type="protein sequence ID" value="CAI5781391.1"/>
    <property type="molecule type" value="Genomic_DNA"/>
</dbReference>
<proteinExistence type="predicted"/>
<dbReference type="AlphaFoldDB" id="A0AA35PA44"/>
<evidence type="ECO:0000313" key="2">
    <source>
        <dbReference type="EMBL" id="CAI5781391.1"/>
    </source>
</evidence>
<reference evidence="2" key="1">
    <citation type="submission" date="2022-12" db="EMBL/GenBank/DDBJ databases">
        <authorList>
            <person name="Alioto T."/>
            <person name="Alioto T."/>
            <person name="Gomez Garrido J."/>
        </authorList>
    </citation>
    <scope>NUCLEOTIDE SEQUENCE</scope>
</reference>
<feature type="compositionally biased region" description="Pro residues" evidence="1">
    <location>
        <begin position="38"/>
        <end position="47"/>
    </location>
</feature>
<evidence type="ECO:0000313" key="3">
    <source>
        <dbReference type="Proteomes" id="UP001178461"/>
    </source>
</evidence>
<keyword evidence="3" id="KW-1185">Reference proteome</keyword>
<feature type="compositionally biased region" description="Low complexity" evidence="1">
    <location>
        <begin position="81"/>
        <end position="104"/>
    </location>
</feature>
<accession>A0AA35PA44</accession>
<organism evidence="2 3">
    <name type="scientific">Podarcis lilfordi</name>
    <name type="common">Lilford's wall lizard</name>
    <dbReference type="NCBI Taxonomy" id="74358"/>
    <lineage>
        <taxon>Eukaryota</taxon>
        <taxon>Metazoa</taxon>
        <taxon>Chordata</taxon>
        <taxon>Craniata</taxon>
        <taxon>Vertebrata</taxon>
        <taxon>Euteleostomi</taxon>
        <taxon>Lepidosauria</taxon>
        <taxon>Squamata</taxon>
        <taxon>Bifurcata</taxon>
        <taxon>Unidentata</taxon>
        <taxon>Episquamata</taxon>
        <taxon>Laterata</taxon>
        <taxon>Lacertibaenia</taxon>
        <taxon>Lacertidae</taxon>
        <taxon>Podarcis</taxon>
    </lineage>
</organism>
<feature type="region of interest" description="Disordered" evidence="1">
    <location>
        <begin position="79"/>
        <end position="117"/>
    </location>
</feature>
<sequence>MRRARRPFARPYFGGRGKQEKAAGGKSAEARRAARPSFSPPPPPSPPFSFLLTSGPPASRGCCCCCRCSPPLIVRRSPSTAALRAGRIQAGRRASRSGGPRGSPLPQPEATKPRAAAAATAIAAGWWRGCSRRLRRSSRKSLADLDPSIPG</sequence>
<feature type="compositionally biased region" description="Basic and acidic residues" evidence="1">
    <location>
        <begin position="17"/>
        <end position="32"/>
    </location>
</feature>
<name>A0AA35PA44_9SAUR</name>
<gene>
    <name evidence="2" type="ORF">PODLI_1B014048</name>
</gene>
<evidence type="ECO:0000256" key="1">
    <source>
        <dbReference type="SAM" id="MobiDB-lite"/>
    </source>
</evidence>
<protein>
    <submittedName>
        <fullName evidence="2">Uncharacterized protein</fullName>
    </submittedName>
</protein>
<dbReference type="Proteomes" id="UP001178461">
    <property type="component" value="Chromosome 8"/>
</dbReference>
<feature type="region of interest" description="Disordered" evidence="1">
    <location>
        <begin position="1"/>
        <end position="52"/>
    </location>
</feature>